<dbReference type="EMBL" id="QEYD01000009">
    <property type="protein sequence ID" value="PWE27742.1"/>
    <property type="molecule type" value="Genomic_DNA"/>
</dbReference>
<feature type="region of interest" description="Disordered" evidence="1">
    <location>
        <begin position="353"/>
        <end position="390"/>
    </location>
</feature>
<protein>
    <recommendedName>
        <fullName evidence="4">Sulfotransferase family protein</fullName>
    </recommendedName>
</protein>
<evidence type="ECO:0000313" key="2">
    <source>
        <dbReference type="EMBL" id="PWE27742.1"/>
    </source>
</evidence>
<sequence length="390" mass="43674">MVRFFDKTPPEIIFHIGHFKTGTTALQVFFQANRGKLARQGLVYARTHEKLAKHSPLAHVLYHEAGVQSLLYNFQPPAPARDMWQALFDEALALKGGQSLLVSSEEFMRLGAHPGAEAALRALIDTVRDRLRFRVVCYLRAPQSHLESWYNQLIKIGFDVPGFDTTVEQVMEPIHWDYAQALRPWIDIFGRDAVILRGFTPALRRDDAMYRDFLNAIGQPFPARAGTPDADPNPRLDEKLLPIKRGMQHVPARRWVKTAMMQDVDSALGAETRAPQWSEPRPPLTFEQIRDRALTGLDTLAALPGAALDLAAMRADPPRPQDPARRETAEMFAILSSEIARLRERLATQAQRIKTLEDQLGKPQAPAPAKAPDETPAKAQGKAPGKDKPQ</sequence>
<dbReference type="OrthoDB" id="547419at2"/>
<name>A0A2U2C7B4_9RHOB</name>
<gene>
    <name evidence="2" type="ORF">C4N9_15005</name>
</gene>
<dbReference type="Gene3D" id="3.40.50.300">
    <property type="entry name" value="P-loop containing nucleotide triphosphate hydrolases"/>
    <property type="match status" value="1"/>
</dbReference>
<organism evidence="2 3">
    <name type="scientific">Pararhodobacter marinus</name>
    <dbReference type="NCBI Taxonomy" id="2184063"/>
    <lineage>
        <taxon>Bacteria</taxon>
        <taxon>Pseudomonadati</taxon>
        <taxon>Pseudomonadota</taxon>
        <taxon>Alphaproteobacteria</taxon>
        <taxon>Rhodobacterales</taxon>
        <taxon>Paracoccaceae</taxon>
        <taxon>Pararhodobacter</taxon>
    </lineage>
</organism>
<accession>A0A2U2C7B4</accession>
<keyword evidence="3" id="KW-1185">Reference proteome</keyword>
<dbReference type="Proteomes" id="UP000244940">
    <property type="component" value="Unassembled WGS sequence"/>
</dbReference>
<dbReference type="RefSeq" id="WP_109534158.1">
    <property type="nucleotide sequence ID" value="NZ_QEYD01000009.1"/>
</dbReference>
<dbReference type="GeneID" id="94366202"/>
<comment type="caution">
    <text evidence="2">The sequence shown here is derived from an EMBL/GenBank/DDBJ whole genome shotgun (WGS) entry which is preliminary data.</text>
</comment>
<reference evidence="2 3" key="1">
    <citation type="submission" date="2018-05" db="EMBL/GenBank/DDBJ databases">
        <title>Pararhodobacter marina sp. nov., isolated from deep-sea water of the Indian Ocean.</title>
        <authorList>
            <person name="Lai Q.Sr."/>
            <person name="Liu X."/>
            <person name="Shao Z."/>
        </authorList>
    </citation>
    <scope>NUCLEOTIDE SEQUENCE [LARGE SCALE GENOMIC DNA]</scope>
    <source>
        <strain evidence="2 3">CIC4N-9</strain>
    </source>
</reference>
<dbReference type="AlphaFoldDB" id="A0A2U2C7B4"/>
<evidence type="ECO:0008006" key="4">
    <source>
        <dbReference type="Google" id="ProtNLM"/>
    </source>
</evidence>
<proteinExistence type="predicted"/>
<evidence type="ECO:0000313" key="3">
    <source>
        <dbReference type="Proteomes" id="UP000244940"/>
    </source>
</evidence>
<dbReference type="SUPFAM" id="SSF52540">
    <property type="entry name" value="P-loop containing nucleoside triphosphate hydrolases"/>
    <property type="match status" value="1"/>
</dbReference>
<evidence type="ECO:0000256" key="1">
    <source>
        <dbReference type="SAM" id="MobiDB-lite"/>
    </source>
</evidence>
<dbReference type="InterPro" id="IPR027417">
    <property type="entry name" value="P-loop_NTPase"/>
</dbReference>